<feature type="chain" id="PRO_5012816340" description="Cardiolipin synthetase" evidence="1">
    <location>
        <begin position="24"/>
        <end position="223"/>
    </location>
</feature>
<dbReference type="STRING" id="192903.SAMN04488513_10455"/>
<evidence type="ECO:0000256" key="1">
    <source>
        <dbReference type="SAM" id="SignalP"/>
    </source>
</evidence>
<keyword evidence="1" id="KW-0732">Signal</keyword>
<dbReference type="Proteomes" id="UP000184543">
    <property type="component" value="Unassembled WGS sequence"/>
</dbReference>
<name>A0A1M6INC3_9FLAO</name>
<sequence>MIINRTKMLCVLPVLALMGCTSAELVENWKNPDIVLFDANKVLIVGMTNNDGARTDFENKLKKEFDDRGVEAMRSLDVFDVHFTDAKRTDKELDAFEESLLEKDFDAILLTKIVGSESRQSFKKTINQLYKGGGGFKDDYQRNQDIYYNDDYYENYPIYHAETSLYCICAGKERSLIWRGSIDIVDPRNIEKTIDDYVKLVVLAMEEQDLIFRKDRDDEGTDL</sequence>
<evidence type="ECO:0000313" key="2">
    <source>
        <dbReference type="EMBL" id="SHJ35890.1"/>
    </source>
</evidence>
<dbReference type="AlphaFoldDB" id="A0A1M6INC3"/>
<dbReference type="PROSITE" id="PS51257">
    <property type="entry name" value="PROKAR_LIPOPROTEIN"/>
    <property type="match status" value="1"/>
</dbReference>
<feature type="signal peptide" evidence="1">
    <location>
        <begin position="1"/>
        <end position="23"/>
    </location>
</feature>
<dbReference type="RefSeq" id="WP_244526822.1">
    <property type="nucleotide sequence ID" value="NZ_FQYU01000004.1"/>
</dbReference>
<reference evidence="3" key="1">
    <citation type="submission" date="2016-11" db="EMBL/GenBank/DDBJ databases">
        <authorList>
            <person name="Varghese N."/>
            <person name="Submissions S."/>
        </authorList>
    </citation>
    <scope>NUCLEOTIDE SEQUENCE [LARGE SCALE GENOMIC DNA]</scope>
    <source>
        <strain evidence="3">DSM 19858</strain>
    </source>
</reference>
<evidence type="ECO:0000313" key="3">
    <source>
        <dbReference type="Proteomes" id="UP000184543"/>
    </source>
</evidence>
<protein>
    <recommendedName>
        <fullName evidence="4">Cardiolipin synthetase</fullName>
    </recommendedName>
</protein>
<keyword evidence="3" id="KW-1185">Reference proteome</keyword>
<accession>A0A1M6INC3</accession>
<gene>
    <name evidence="2" type="ORF">SAMN04488513_10455</name>
</gene>
<dbReference type="EMBL" id="FQYU01000004">
    <property type="protein sequence ID" value="SHJ35890.1"/>
    <property type="molecule type" value="Genomic_DNA"/>
</dbReference>
<proteinExistence type="predicted"/>
<organism evidence="2 3">
    <name type="scientific">Pseudozobellia thermophila</name>
    <dbReference type="NCBI Taxonomy" id="192903"/>
    <lineage>
        <taxon>Bacteria</taxon>
        <taxon>Pseudomonadati</taxon>
        <taxon>Bacteroidota</taxon>
        <taxon>Flavobacteriia</taxon>
        <taxon>Flavobacteriales</taxon>
        <taxon>Flavobacteriaceae</taxon>
        <taxon>Pseudozobellia</taxon>
    </lineage>
</organism>
<evidence type="ECO:0008006" key="4">
    <source>
        <dbReference type="Google" id="ProtNLM"/>
    </source>
</evidence>